<evidence type="ECO:0000313" key="1">
    <source>
        <dbReference type="EMBL" id="QIS14928.1"/>
    </source>
</evidence>
<evidence type="ECO:0000313" key="2">
    <source>
        <dbReference type="Proteomes" id="UP000503540"/>
    </source>
</evidence>
<organism evidence="1 2">
    <name type="scientific">Nocardia arthritidis</name>
    <dbReference type="NCBI Taxonomy" id="228602"/>
    <lineage>
        <taxon>Bacteria</taxon>
        <taxon>Bacillati</taxon>
        <taxon>Actinomycetota</taxon>
        <taxon>Actinomycetes</taxon>
        <taxon>Mycobacteriales</taxon>
        <taxon>Nocardiaceae</taxon>
        <taxon>Nocardia</taxon>
    </lineage>
</organism>
<reference evidence="1 2" key="1">
    <citation type="journal article" date="2019" name="ACS Chem. Biol.">
        <title>Identification and Mobilization of a Cryptic Antibiotic Biosynthesis Gene Locus from a Human-Pathogenic Nocardia Isolate.</title>
        <authorList>
            <person name="Herisse M."/>
            <person name="Ishida K."/>
            <person name="Porter J.L."/>
            <person name="Howden B."/>
            <person name="Hertweck C."/>
            <person name="Stinear T.P."/>
            <person name="Pidot S.J."/>
        </authorList>
    </citation>
    <scope>NUCLEOTIDE SEQUENCE [LARGE SCALE GENOMIC DNA]</scope>
    <source>
        <strain evidence="1 2">AUSMDU00012717</strain>
    </source>
</reference>
<gene>
    <name evidence="1" type="ORF">F5544_35485</name>
</gene>
<accession>A0A6G9YP06</accession>
<dbReference type="KEGG" id="nah:F5544_35485"/>
<sequence>MTPETNSTGNPFGAPDPALHLEYLYGPQWREVVQIVERAAQLTAEERERLNAQFESVMNSQMAGLSQTSGAGGFAGLLSGLGRSLTDRSSTDPQPGQIATETAREFGRVRNLQTAGTVAGQAISPNAAGVGEIAGLLNSLGSIGVITVVGQAVTAAVLGDLVGRGRFTQDVYDAMMRPWRSVIS</sequence>
<keyword evidence="2" id="KW-1185">Reference proteome</keyword>
<dbReference type="EMBL" id="CP046172">
    <property type="protein sequence ID" value="QIS14928.1"/>
    <property type="molecule type" value="Genomic_DNA"/>
</dbReference>
<protein>
    <submittedName>
        <fullName evidence="1">Uncharacterized protein</fullName>
    </submittedName>
</protein>
<name>A0A6G9YP06_9NOCA</name>
<dbReference type="Proteomes" id="UP000503540">
    <property type="component" value="Chromosome"/>
</dbReference>
<dbReference type="RefSeq" id="WP_167477260.1">
    <property type="nucleotide sequence ID" value="NZ_CP046172.1"/>
</dbReference>
<dbReference type="AlphaFoldDB" id="A0A6G9YP06"/>
<proteinExistence type="predicted"/>